<reference evidence="8" key="1">
    <citation type="submission" date="2025-08" db="UniProtKB">
        <authorList>
            <consortium name="RefSeq"/>
        </authorList>
    </citation>
    <scope>IDENTIFICATION</scope>
</reference>
<organism evidence="7 8">
    <name type="scientific">Elaeis guineensis var. tenera</name>
    <name type="common">Oil palm</name>
    <dbReference type="NCBI Taxonomy" id="51953"/>
    <lineage>
        <taxon>Eukaryota</taxon>
        <taxon>Viridiplantae</taxon>
        <taxon>Streptophyta</taxon>
        <taxon>Embryophyta</taxon>
        <taxon>Tracheophyta</taxon>
        <taxon>Spermatophyta</taxon>
        <taxon>Magnoliopsida</taxon>
        <taxon>Liliopsida</taxon>
        <taxon>Arecaceae</taxon>
        <taxon>Arecoideae</taxon>
        <taxon>Cocoseae</taxon>
        <taxon>Elaeidinae</taxon>
        <taxon>Elaeis</taxon>
    </lineage>
</organism>
<sequence length="128" mass="14023">MAARPEGLLLLFMVLWVQVIKGNCSSVPSALSCSGTFFSFADCLEFVEDGSMVPKPGKACCTGLEIVVSQSVGCLCEVLRDVLRFGIPLNMTRALMLTSLCRIFAESMDPCIIEILHQRVMQMATVKR</sequence>
<dbReference type="SUPFAM" id="SSF47699">
    <property type="entry name" value="Bifunctional inhibitor/lipid-transfer protein/seed storage 2S albumin"/>
    <property type="match status" value="1"/>
</dbReference>
<dbReference type="OrthoDB" id="659547at2759"/>
<gene>
    <name evidence="8" type="primary">LOC105033032</name>
</gene>
<dbReference type="InParanoid" id="A0A6I9QBF2"/>
<evidence type="ECO:0000256" key="4">
    <source>
        <dbReference type="ARBA" id="ARBA00023180"/>
    </source>
</evidence>
<evidence type="ECO:0000313" key="7">
    <source>
        <dbReference type="Proteomes" id="UP000504607"/>
    </source>
</evidence>
<dbReference type="AlphaFoldDB" id="A0A6I9QBF2"/>
<feature type="chain" id="PRO_5026659297" evidence="5">
    <location>
        <begin position="23"/>
        <end position="128"/>
    </location>
</feature>
<dbReference type="GeneID" id="105033032"/>
<keyword evidence="4" id="KW-0325">Glycoprotein</keyword>
<evidence type="ECO:0000313" key="8">
    <source>
        <dbReference type="RefSeq" id="XP_010905969.1"/>
    </source>
</evidence>
<dbReference type="Gene3D" id="1.10.110.10">
    <property type="entry name" value="Plant lipid-transfer and hydrophobic proteins"/>
    <property type="match status" value="1"/>
</dbReference>
<dbReference type="CDD" id="cd00010">
    <property type="entry name" value="AAI_LTSS"/>
    <property type="match status" value="1"/>
</dbReference>
<dbReference type="PANTHER" id="PTHR33044">
    <property type="entry name" value="BIFUNCTIONAL INHIBITOR/LIPID-TRANSFER PROTEIN/SEED STORAGE 2S ALBUMIN SUPERFAMILY PROTEIN-RELATED"/>
    <property type="match status" value="1"/>
</dbReference>
<feature type="signal peptide" evidence="5">
    <location>
        <begin position="1"/>
        <end position="22"/>
    </location>
</feature>
<evidence type="ECO:0000256" key="1">
    <source>
        <dbReference type="ARBA" id="ARBA00009748"/>
    </source>
</evidence>
<dbReference type="KEGG" id="egu:105033032"/>
<evidence type="ECO:0000256" key="3">
    <source>
        <dbReference type="ARBA" id="ARBA00023157"/>
    </source>
</evidence>
<name>A0A6I9QBF2_ELAGV</name>
<proteinExistence type="inferred from homology"/>
<feature type="domain" description="Bifunctional inhibitor/plant lipid transfer protein/seed storage helical" evidence="6">
    <location>
        <begin position="25"/>
        <end position="111"/>
    </location>
</feature>
<dbReference type="Pfam" id="PF14368">
    <property type="entry name" value="LTP_2"/>
    <property type="match status" value="1"/>
</dbReference>
<dbReference type="PROSITE" id="PS51257">
    <property type="entry name" value="PROKAR_LIPOPROTEIN"/>
    <property type="match status" value="1"/>
</dbReference>
<dbReference type="Proteomes" id="UP000504607">
    <property type="component" value="Unplaced"/>
</dbReference>
<dbReference type="RefSeq" id="XP_010905969.1">
    <property type="nucleotide sequence ID" value="XM_010907667.1"/>
</dbReference>
<keyword evidence="2 5" id="KW-0732">Signal</keyword>
<evidence type="ECO:0000256" key="2">
    <source>
        <dbReference type="ARBA" id="ARBA00022729"/>
    </source>
</evidence>
<comment type="similarity">
    <text evidence="1">Belongs to the plant LTP family.</text>
</comment>
<dbReference type="InterPro" id="IPR016140">
    <property type="entry name" value="Bifunc_inhib/LTP/seed_store"/>
</dbReference>
<protein>
    <submittedName>
        <fullName evidence="8">Non-specific lipid-transfer protein-like protein At5g64080</fullName>
    </submittedName>
</protein>
<keyword evidence="7" id="KW-1185">Reference proteome</keyword>
<dbReference type="InterPro" id="IPR036312">
    <property type="entry name" value="Bifun_inhib/LTP/seed_sf"/>
</dbReference>
<dbReference type="InterPro" id="IPR043325">
    <property type="entry name" value="LTSS"/>
</dbReference>
<accession>A0A6I9QBF2</accession>
<keyword evidence="3" id="KW-1015">Disulfide bond</keyword>
<evidence type="ECO:0000256" key="5">
    <source>
        <dbReference type="SAM" id="SignalP"/>
    </source>
</evidence>
<evidence type="ECO:0000259" key="6">
    <source>
        <dbReference type="Pfam" id="PF14368"/>
    </source>
</evidence>